<proteinExistence type="predicted"/>
<keyword evidence="1" id="KW-1185">Reference proteome</keyword>
<evidence type="ECO:0000313" key="1">
    <source>
        <dbReference type="Proteomes" id="UP000095287"/>
    </source>
</evidence>
<reference evidence="2" key="1">
    <citation type="submission" date="2016-11" db="UniProtKB">
        <authorList>
            <consortium name="WormBaseParasite"/>
        </authorList>
    </citation>
    <scope>IDENTIFICATION</scope>
</reference>
<accession>A0A1I7XXM3</accession>
<name>A0A1I7XXM3_9BILA</name>
<dbReference type="AlphaFoldDB" id="A0A1I7XXM3"/>
<sequence>FQLLANLQAPKKELYVDRDSVSWWYGDQGSRYSYFWSSFTSLSLKKATHFLTRFEDCRPTLVQFMKDVVPTARLQRINIDISFIFGGNDITALLPTSFWVEHLLSESCTGCSYYFGSDVTSEVVQRWKEMDPRPLPLKTFLNMDMRDVDTRDFTEFDVDSADARLLGELKWIVPKWNNLRRSNATHTAHCPILSSDNWVKAL</sequence>
<dbReference type="Proteomes" id="UP000095287">
    <property type="component" value="Unplaced"/>
</dbReference>
<protein>
    <submittedName>
        <fullName evidence="2">FBA_2 domain-containing protein</fullName>
    </submittedName>
</protein>
<dbReference type="WBParaSite" id="L893_g1063.t1">
    <property type="protein sequence ID" value="L893_g1063.t1"/>
    <property type="gene ID" value="L893_g1063"/>
</dbReference>
<evidence type="ECO:0000313" key="2">
    <source>
        <dbReference type="WBParaSite" id="L893_g1063.t1"/>
    </source>
</evidence>
<organism evidence="1 2">
    <name type="scientific">Steinernema glaseri</name>
    <dbReference type="NCBI Taxonomy" id="37863"/>
    <lineage>
        <taxon>Eukaryota</taxon>
        <taxon>Metazoa</taxon>
        <taxon>Ecdysozoa</taxon>
        <taxon>Nematoda</taxon>
        <taxon>Chromadorea</taxon>
        <taxon>Rhabditida</taxon>
        <taxon>Tylenchina</taxon>
        <taxon>Panagrolaimomorpha</taxon>
        <taxon>Strongyloidoidea</taxon>
        <taxon>Steinernematidae</taxon>
        <taxon>Steinernema</taxon>
    </lineage>
</organism>